<evidence type="ECO:0000313" key="3">
    <source>
        <dbReference type="Proteomes" id="UP000593626"/>
    </source>
</evidence>
<dbReference type="Proteomes" id="UP000593626">
    <property type="component" value="Chromosome"/>
</dbReference>
<proteinExistence type="predicted"/>
<dbReference type="EMBL" id="CP049742">
    <property type="protein sequence ID" value="QPC48278.1"/>
    <property type="molecule type" value="Genomic_DNA"/>
</dbReference>
<organism evidence="2 3">
    <name type="scientific">Mangrovibacillus cuniculi</name>
    <dbReference type="NCBI Taxonomy" id="2593652"/>
    <lineage>
        <taxon>Bacteria</taxon>
        <taxon>Bacillati</taxon>
        <taxon>Bacillota</taxon>
        <taxon>Bacilli</taxon>
        <taxon>Bacillales</taxon>
        <taxon>Bacillaceae</taxon>
        <taxon>Mangrovibacillus</taxon>
    </lineage>
</organism>
<keyword evidence="1" id="KW-1133">Transmembrane helix</keyword>
<gene>
    <name evidence="2" type="ORF">G8O30_15805</name>
</gene>
<dbReference type="AlphaFoldDB" id="A0A7S8HGU9"/>
<evidence type="ECO:0000256" key="1">
    <source>
        <dbReference type="SAM" id="Phobius"/>
    </source>
</evidence>
<feature type="transmembrane region" description="Helical" evidence="1">
    <location>
        <begin position="98"/>
        <end position="116"/>
    </location>
</feature>
<dbReference type="RefSeq" id="WP_239672967.1">
    <property type="nucleotide sequence ID" value="NZ_CP049742.1"/>
</dbReference>
<name>A0A7S8HGU9_9BACI</name>
<feature type="transmembrane region" description="Helical" evidence="1">
    <location>
        <begin position="66"/>
        <end position="86"/>
    </location>
</feature>
<keyword evidence="1" id="KW-0812">Transmembrane</keyword>
<protein>
    <submittedName>
        <fullName evidence="2">Uncharacterized protein</fullName>
    </submittedName>
</protein>
<keyword evidence="1" id="KW-0472">Membrane</keyword>
<accession>A0A7S8HGU9</accession>
<feature type="transmembrane region" description="Helical" evidence="1">
    <location>
        <begin position="34"/>
        <end position="54"/>
    </location>
</feature>
<keyword evidence="3" id="KW-1185">Reference proteome</keyword>
<evidence type="ECO:0000313" key="2">
    <source>
        <dbReference type="EMBL" id="QPC48278.1"/>
    </source>
</evidence>
<feature type="transmembrane region" description="Helical" evidence="1">
    <location>
        <begin position="7"/>
        <end position="28"/>
    </location>
</feature>
<sequence>MFHFSSFIKTLGVVLLAYTGISFLLGFLSITNTALVLTVFYTACYIVGGILAPIWNKETPYSASYFVSISLTVLNFLVANFVLNIAVFSEPQDIHQALVRNSTISMLVTAIVIFIIKRQEATK</sequence>
<reference evidence="2 3" key="1">
    <citation type="submission" date="2019-07" db="EMBL/GenBank/DDBJ databases">
        <title>Genome sequence of 2 isolates from Red Sea Mangroves.</title>
        <authorList>
            <person name="Sefrji F."/>
            <person name="Michoud G."/>
            <person name="Merlino G."/>
            <person name="Daffonchio D."/>
        </authorList>
    </citation>
    <scope>NUCLEOTIDE SEQUENCE [LARGE SCALE GENOMIC DNA]</scope>
    <source>
        <strain evidence="2 3">R1DC41</strain>
    </source>
</reference>
<dbReference type="KEGG" id="mcui:G8O30_15805"/>